<dbReference type="EMBL" id="OY731403">
    <property type="protein sequence ID" value="CAJ1960990.1"/>
    <property type="molecule type" value="Genomic_DNA"/>
</dbReference>
<dbReference type="PANTHER" id="PTHR36750:SF1">
    <property type="entry name" value="SEC-C MOTIF PROTEIN"/>
    <property type="match status" value="1"/>
</dbReference>
<dbReference type="PANTHER" id="PTHR36750">
    <property type="entry name" value="SEC-C MOTIF PROTEIN"/>
    <property type="match status" value="1"/>
</dbReference>
<dbReference type="AlphaFoldDB" id="A0AA86T2E4"/>
<accession>A0AA86T2E4</accession>
<dbReference type="InterPro" id="IPR004027">
    <property type="entry name" value="SEC_C_motif"/>
</dbReference>
<protein>
    <submittedName>
        <fullName evidence="1">Uncharacterized protein</fullName>
    </submittedName>
</protein>
<sequence>MPSFRIASKILHSAANQSFKCQNRTIFSTPQLQGSWMEKVKNVITGQKTTPSQGDSSQADSDSFTLLRFADEMKNARRIGAFKEFMVGRSSEVTFSTTFEKYEAIIRYLGGLDPTGENLRTAQKQEAAKHCDCTIADVENALSKFSWAKEAQKKIEKLKEEGKPMPKSFAEVQKLVGSTPLDLARSNLAQAGQISRNALCPCGSKKRYKRKDQRFNILYKTHRLLKEMDLLKLDVTTYGFNSWLIQHHWFKKSEAYHTVEIGEAVQDCGGSPQVKLFYARDCGMHEFASAEKSQYPLVNILTWTGSIGDQQGQWSSLVTSIAPRKGA</sequence>
<evidence type="ECO:0000313" key="2">
    <source>
        <dbReference type="Proteomes" id="UP001189624"/>
    </source>
</evidence>
<gene>
    <name evidence="1" type="ORF">AYBTSS11_LOCUS18490</name>
</gene>
<dbReference type="Pfam" id="PF02810">
    <property type="entry name" value="SEC-C"/>
    <property type="match status" value="1"/>
</dbReference>
<keyword evidence="2" id="KW-1185">Reference proteome</keyword>
<name>A0AA86T2E4_9FABA</name>
<proteinExistence type="predicted"/>
<evidence type="ECO:0000313" key="1">
    <source>
        <dbReference type="EMBL" id="CAJ1960990.1"/>
    </source>
</evidence>
<reference evidence="1" key="1">
    <citation type="submission" date="2023-10" db="EMBL/GenBank/DDBJ databases">
        <authorList>
            <person name="Domelevo Entfellner J.-B."/>
        </authorList>
    </citation>
    <scope>NUCLEOTIDE SEQUENCE</scope>
</reference>
<dbReference type="Proteomes" id="UP001189624">
    <property type="component" value="Chromosome 6"/>
</dbReference>
<organism evidence="1 2">
    <name type="scientific">Sphenostylis stenocarpa</name>
    <dbReference type="NCBI Taxonomy" id="92480"/>
    <lineage>
        <taxon>Eukaryota</taxon>
        <taxon>Viridiplantae</taxon>
        <taxon>Streptophyta</taxon>
        <taxon>Embryophyta</taxon>
        <taxon>Tracheophyta</taxon>
        <taxon>Spermatophyta</taxon>
        <taxon>Magnoliopsida</taxon>
        <taxon>eudicotyledons</taxon>
        <taxon>Gunneridae</taxon>
        <taxon>Pentapetalae</taxon>
        <taxon>rosids</taxon>
        <taxon>fabids</taxon>
        <taxon>Fabales</taxon>
        <taxon>Fabaceae</taxon>
        <taxon>Papilionoideae</taxon>
        <taxon>50 kb inversion clade</taxon>
        <taxon>NPAAA clade</taxon>
        <taxon>indigoferoid/millettioid clade</taxon>
        <taxon>Phaseoleae</taxon>
        <taxon>Sphenostylis</taxon>
    </lineage>
</organism>
<dbReference type="Gramene" id="rna-AYBTSS11_LOCUS18490">
    <property type="protein sequence ID" value="CAJ1960990.1"/>
    <property type="gene ID" value="gene-AYBTSS11_LOCUS18490"/>
</dbReference>